<feature type="compositionally biased region" description="Polar residues" evidence="1">
    <location>
        <begin position="836"/>
        <end position="853"/>
    </location>
</feature>
<accession>A0A813NE29</accession>
<feature type="compositionally biased region" description="Basic and acidic residues" evidence="1">
    <location>
        <begin position="1033"/>
        <end position="1044"/>
    </location>
</feature>
<dbReference type="AlphaFoldDB" id="A0A813NE29"/>
<feature type="region of interest" description="Disordered" evidence="1">
    <location>
        <begin position="404"/>
        <end position="595"/>
    </location>
</feature>
<keyword evidence="2" id="KW-0472">Membrane</keyword>
<dbReference type="InterPro" id="IPR001715">
    <property type="entry name" value="CH_dom"/>
</dbReference>
<name>A0A813NE29_ADIRI</name>
<feature type="region of interest" description="Disordered" evidence="1">
    <location>
        <begin position="836"/>
        <end position="909"/>
    </location>
</feature>
<comment type="caution">
    <text evidence="4">The sequence shown here is derived from an EMBL/GenBank/DDBJ whole genome shotgun (WGS) entry which is preliminary data.</text>
</comment>
<dbReference type="Proteomes" id="UP000663852">
    <property type="component" value="Unassembled WGS sequence"/>
</dbReference>
<feature type="compositionally biased region" description="Basic residues" evidence="1">
    <location>
        <begin position="1051"/>
        <end position="1060"/>
    </location>
</feature>
<dbReference type="Gene3D" id="1.10.418.10">
    <property type="entry name" value="Calponin-like domain"/>
    <property type="match status" value="1"/>
</dbReference>
<feature type="region of interest" description="Disordered" evidence="1">
    <location>
        <begin position="1033"/>
        <end position="1062"/>
    </location>
</feature>
<dbReference type="OrthoDB" id="18740at2759"/>
<feature type="region of interest" description="Disordered" evidence="1">
    <location>
        <begin position="15"/>
        <end position="40"/>
    </location>
</feature>
<evidence type="ECO:0000256" key="1">
    <source>
        <dbReference type="SAM" id="MobiDB-lite"/>
    </source>
</evidence>
<protein>
    <recommendedName>
        <fullName evidence="3">Calponin-homology (CH) domain-containing protein</fullName>
    </recommendedName>
</protein>
<feature type="domain" description="Calponin-homology (CH)" evidence="3">
    <location>
        <begin position="101"/>
        <end position="207"/>
    </location>
</feature>
<feature type="region of interest" description="Disordered" evidence="1">
    <location>
        <begin position="57"/>
        <end position="82"/>
    </location>
</feature>
<organism evidence="4 5">
    <name type="scientific">Adineta ricciae</name>
    <name type="common">Rotifer</name>
    <dbReference type="NCBI Taxonomy" id="249248"/>
    <lineage>
        <taxon>Eukaryota</taxon>
        <taxon>Metazoa</taxon>
        <taxon>Spiralia</taxon>
        <taxon>Gnathifera</taxon>
        <taxon>Rotifera</taxon>
        <taxon>Eurotatoria</taxon>
        <taxon>Bdelloidea</taxon>
        <taxon>Adinetida</taxon>
        <taxon>Adinetidae</taxon>
        <taxon>Adineta</taxon>
    </lineage>
</organism>
<dbReference type="PROSITE" id="PS50021">
    <property type="entry name" value="CH"/>
    <property type="match status" value="1"/>
</dbReference>
<sequence length="1121" mass="126698">MLTYIERCGWCSSLASSSTKNPSNVDQSTKPCPIPSSSRASTSMLLNRDSISLRTNSISSSTCSDEKRNKTSTTLRHSSGEQSNDYYTNKRIEELHERMDDIQLTNFLKFINHHLSLRKDHEQLHINDFIKDLSNGHVLIDLIEILSSSKFKRERGHTRFHSLTNVQIVLDYLKSRMQHINISPHEIVSGNRKQILALLWIIMKTFDFPGFRITNKNCFVENTLLGCGQDRSVTVKWLNSILNQSLNSIQVYIKDFYLQTWINGYYLSMIIKYLVPLSIKYLTMKCFDYLKQLETAHSQDKQRFYLCLTISNYCFDTLTAIDEKDQSERCLFRYFTELQQNILAILKTNHTSKLLQSNPYTKQILDTVIQTSISSTGQSTHVINNNDQYLTCIEDDQQQHISTVGHKDLPMNSRGQSVLSAGGPRESTNLRTVEKPRLVNDQREQQQRNSRDLPTVNSHDNRVVIIAEKQLSPNDTPGKSDQSVSLPVSNEHESKSDQSVVACQNVEQSTSTVEQTNPINEQQTQLNVEIEDQSENNENIEKEVSIPTNETLDQPVTILDEPQENEQPLNIGEPSNENTKESDETEKSPIVSEQEQISSNITLKCEEMQRTDTSNIDEILSAVNHENVEQLIDNNSSDYANVTVRERSHEEFLLFNEIPEPEITVTSVATDVESKQPTMEESASIILSNEKSAEKLNENNTSAPLTATNEPILSTVPKNKTKKRVKKKIVNEIPTKFNEQPAIKVEETEDNKSDCAPSTISSISKPQDYKQAELQAVTNLIPIIRKEEQPIVDEPIQSIVSNSVIMITKQSNDEVNKSTAINSKISNHNVKKLPQVASSNKENHDFSTFNKQPVSVVKESDQHKLPNEQATGHKRDRSFDIIHTSSTKADSEPVQPAASSDKQEHVTLSKKRVISPIVSLEKSEQTIAASEVIDHVPLMSTNKRSEQSEALLKRQEQSVNSLEQACTPAVLRTETNKLPSTKKKSRASNARKVNPIVTNEDSREIPSENEKNNIETLSIIQEQKPQAVLVETAKDKLSPDDDKAQSSSVLRSRKNKKKKTVATTNTTLIEKASSVTLTPTANRSFFLTIQDCLLDRKSIAFKFVFILACVCFSIYYYCSLA</sequence>
<feature type="compositionally biased region" description="Basic and acidic residues" evidence="1">
    <location>
        <begin position="858"/>
        <end position="880"/>
    </location>
</feature>
<evidence type="ECO:0000313" key="4">
    <source>
        <dbReference type="EMBL" id="CAF0736002.1"/>
    </source>
</evidence>
<feature type="compositionally biased region" description="Polar residues" evidence="1">
    <location>
        <begin position="471"/>
        <end position="488"/>
    </location>
</feature>
<feature type="compositionally biased region" description="Basic and acidic residues" evidence="1">
    <location>
        <begin position="578"/>
        <end position="587"/>
    </location>
</feature>
<feature type="compositionally biased region" description="Basic and acidic residues" evidence="1">
    <location>
        <begin position="432"/>
        <end position="451"/>
    </location>
</feature>
<feature type="region of interest" description="Disordered" evidence="1">
    <location>
        <begin position="746"/>
        <end position="766"/>
    </location>
</feature>
<feature type="compositionally biased region" description="Polar residues" evidence="1">
    <location>
        <begin position="565"/>
        <end position="577"/>
    </location>
</feature>
<dbReference type="EMBL" id="CAJNOJ010000003">
    <property type="protein sequence ID" value="CAF0736002.1"/>
    <property type="molecule type" value="Genomic_DNA"/>
</dbReference>
<dbReference type="SUPFAM" id="SSF47576">
    <property type="entry name" value="Calponin-homology domain, CH-domain"/>
    <property type="match status" value="1"/>
</dbReference>
<dbReference type="InterPro" id="IPR036872">
    <property type="entry name" value="CH_dom_sf"/>
</dbReference>
<feature type="compositionally biased region" description="Polar residues" evidence="1">
    <location>
        <begin position="71"/>
        <end position="82"/>
    </location>
</feature>
<dbReference type="Pfam" id="PF00307">
    <property type="entry name" value="CH"/>
    <property type="match status" value="1"/>
</dbReference>
<dbReference type="SMART" id="SM00033">
    <property type="entry name" value="CH"/>
    <property type="match status" value="1"/>
</dbReference>
<evidence type="ECO:0000313" key="5">
    <source>
        <dbReference type="Proteomes" id="UP000663852"/>
    </source>
</evidence>
<feature type="compositionally biased region" description="Polar residues" evidence="1">
    <location>
        <begin position="756"/>
        <end position="765"/>
    </location>
</feature>
<feature type="compositionally biased region" description="Polar residues" evidence="1">
    <location>
        <begin position="497"/>
        <end position="527"/>
    </location>
</feature>
<feature type="transmembrane region" description="Helical" evidence="2">
    <location>
        <begin position="1099"/>
        <end position="1118"/>
    </location>
</feature>
<proteinExistence type="predicted"/>
<evidence type="ECO:0000256" key="2">
    <source>
        <dbReference type="SAM" id="Phobius"/>
    </source>
</evidence>
<reference evidence="4" key="1">
    <citation type="submission" date="2021-02" db="EMBL/GenBank/DDBJ databases">
        <authorList>
            <person name="Nowell W R."/>
        </authorList>
    </citation>
    <scope>NUCLEOTIDE SEQUENCE</scope>
</reference>
<evidence type="ECO:0000259" key="3">
    <source>
        <dbReference type="PROSITE" id="PS50021"/>
    </source>
</evidence>
<gene>
    <name evidence="4" type="ORF">EDS130_LOCUS1439</name>
</gene>
<keyword evidence="2" id="KW-0812">Transmembrane</keyword>
<keyword evidence="2" id="KW-1133">Transmembrane helix</keyword>